<accession>A0A8J2I9S7</accession>
<dbReference type="RefSeq" id="XP_043171679.1">
    <property type="nucleotide sequence ID" value="XM_043315744.1"/>
</dbReference>
<evidence type="ECO:0000313" key="8">
    <source>
        <dbReference type="EMBL" id="CAG5175484.1"/>
    </source>
</evidence>
<keyword evidence="5" id="KW-0653">Protein transport</keyword>
<dbReference type="Pfam" id="PF03987">
    <property type="entry name" value="Autophagy_act_C"/>
    <property type="match status" value="1"/>
</dbReference>
<evidence type="ECO:0000256" key="5">
    <source>
        <dbReference type="ARBA" id="ARBA00022927"/>
    </source>
</evidence>
<dbReference type="GO" id="GO:0061651">
    <property type="term" value="F:Atg12 conjugating enzyme activity"/>
    <property type="evidence" value="ECO:0007669"/>
    <property type="project" value="TreeGrafter"/>
</dbReference>
<evidence type="ECO:0000256" key="1">
    <source>
        <dbReference type="ARBA" id="ARBA00005696"/>
    </source>
</evidence>
<evidence type="ECO:0000256" key="3">
    <source>
        <dbReference type="ARBA" id="ARBA00022679"/>
    </source>
</evidence>
<protein>
    <recommendedName>
        <fullName evidence="2">Ubiquitin-like-conjugating enzyme ATG10</fullName>
    </recommendedName>
    <alternativeName>
        <fullName evidence="7">Autophagy-related protein 10</fullName>
    </alternativeName>
</protein>
<evidence type="ECO:0000256" key="7">
    <source>
        <dbReference type="ARBA" id="ARBA00029833"/>
    </source>
</evidence>
<dbReference type="PANTHER" id="PTHR14957">
    <property type="entry name" value="UBIQUITIN-LIKE-CONJUGATING ENZYME ATG10"/>
    <property type="match status" value="1"/>
</dbReference>
<evidence type="ECO:0000256" key="4">
    <source>
        <dbReference type="ARBA" id="ARBA00022786"/>
    </source>
</evidence>
<organism evidence="8 9">
    <name type="scientific">Alternaria atra</name>
    <dbReference type="NCBI Taxonomy" id="119953"/>
    <lineage>
        <taxon>Eukaryota</taxon>
        <taxon>Fungi</taxon>
        <taxon>Dikarya</taxon>
        <taxon>Ascomycota</taxon>
        <taxon>Pezizomycotina</taxon>
        <taxon>Dothideomycetes</taxon>
        <taxon>Pleosporomycetidae</taxon>
        <taxon>Pleosporales</taxon>
        <taxon>Pleosporineae</taxon>
        <taxon>Pleosporaceae</taxon>
        <taxon>Alternaria</taxon>
        <taxon>Alternaria sect. Ulocladioides</taxon>
    </lineage>
</organism>
<sequence length="89" mass="9812">MTTLYEYLVPPQFKAQTENVGVIGAITITDHPATNRPVFFIHPCQTAEVMEASIDRNITADEYLMVWIGAMGKAAGLHVPLQLARPNDT</sequence>
<dbReference type="GO" id="GO:0015031">
    <property type="term" value="P:protein transport"/>
    <property type="evidence" value="ECO:0007669"/>
    <property type="project" value="UniProtKB-KW"/>
</dbReference>
<dbReference type="GO" id="GO:0000045">
    <property type="term" value="P:autophagosome assembly"/>
    <property type="evidence" value="ECO:0007669"/>
    <property type="project" value="TreeGrafter"/>
</dbReference>
<name>A0A8J2I9S7_9PLEO</name>
<evidence type="ECO:0000313" key="9">
    <source>
        <dbReference type="Proteomes" id="UP000676310"/>
    </source>
</evidence>
<dbReference type="GeneID" id="67020190"/>
<proteinExistence type="inferred from homology"/>
<keyword evidence="6" id="KW-0072">Autophagy</keyword>
<keyword evidence="9" id="KW-1185">Reference proteome</keyword>
<dbReference type="Gene3D" id="3.30.1460.50">
    <property type="match status" value="1"/>
</dbReference>
<comment type="caution">
    <text evidence="8">The sequence shown here is derived from an EMBL/GenBank/DDBJ whole genome shotgun (WGS) entry which is preliminary data.</text>
</comment>
<dbReference type="PANTHER" id="PTHR14957:SF1">
    <property type="entry name" value="UBIQUITIN-LIKE-CONJUGATING ENZYME ATG10"/>
    <property type="match status" value="1"/>
</dbReference>
<dbReference type="GO" id="GO:0032446">
    <property type="term" value="P:protein modification by small protein conjugation"/>
    <property type="evidence" value="ECO:0007669"/>
    <property type="project" value="TreeGrafter"/>
</dbReference>
<evidence type="ECO:0000256" key="2">
    <source>
        <dbReference type="ARBA" id="ARBA00021099"/>
    </source>
</evidence>
<dbReference type="GO" id="GO:0000422">
    <property type="term" value="P:autophagy of mitochondrion"/>
    <property type="evidence" value="ECO:0007669"/>
    <property type="project" value="TreeGrafter"/>
</dbReference>
<dbReference type="AlphaFoldDB" id="A0A8J2I9S7"/>
<dbReference type="EMBL" id="CAJRGZ010000022">
    <property type="protein sequence ID" value="CAG5175484.1"/>
    <property type="molecule type" value="Genomic_DNA"/>
</dbReference>
<comment type="similarity">
    <text evidence="1">Belongs to the ATG10 family.</text>
</comment>
<keyword evidence="5" id="KW-0813">Transport</keyword>
<evidence type="ECO:0000256" key="6">
    <source>
        <dbReference type="ARBA" id="ARBA00023006"/>
    </source>
</evidence>
<dbReference type="Proteomes" id="UP000676310">
    <property type="component" value="Unassembled WGS sequence"/>
</dbReference>
<keyword evidence="3" id="KW-0808">Transferase</keyword>
<keyword evidence="4" id="KW-0833">Ubl conjugation pathway</keyword>
<reference evidence="8" key="1">
    <citation type="submission" date="2021-05" db="EMBL/GenBank/DDBJ databases">
        <authorList>
            <person name="Stam R."/>
        </authorList>
    </citation>
    <scope>NUCLEOTIDE SEQUENCE</scope>
    <source>
        <strain evidence="8">CS162</strain>
    </source>
</reference>
<dbReference type="OrthoDB" id="4089664at2759"/>
<dbReference type="GO" id="GO:0005829">
    <property type="term" value="C:cytosol"/>
    <property type="evidence" value="ECO:0007669"/>
    <property type="project" value="TreeGrafter"/>
</dbReference>
<dbReference type="InterPro" id="IPR007135">
    <property type="entry name" value="Atg3/Atg10"/>
</dbReference>
<gene>
    <name evidence="8" type="ORF">ALTATR162_LOCUS8115</name>
</gene>